<name>A0A265NC80_9BACI</name>
<dbReference type="InterPro" id="IPR018540">
    <property type="entry name" value="Spo0E-like"/>
</dbReference>
<organism evidence="1 2">
    <name type="scientific">Virgibacillus indicus</name>
    <dbReference type="NCBI Taxonomy" id="2024554"/>
    <lineage>
        <taxon>Bacteria</taxon>
        <taxon>Bacillati</taxon>
        <taxon>Bacillota</taxon>
        <taxon>Bacilli</taxon>
        <taxon>Bacillales</taxon>
        <taxon>Bacillaceae</taxon>
        <taxon>Virgibacillus</taxon>
    </lineage>
</organism>
<dbReference type="OrthoDB" id="2973540at2"/>
<dbReference type="Gene3D" id="4.10.280.10">
    <property type="entry name" value="Helix-loop-helix DNA-binding domain"/>
    <property type="match status" value="1"/>
</dbReference>
<dbReference type="GO" id="GO:0043937">
    <property type="term" value="P:regulation of sporulation"/>
    <property type="evidence" value="ECO:0007669"/>
    <property type="project" value="InterPro"/>
</dbReference>
<dbReference type="GO" id="GO:0046983">
    <property type="term" value="F:protein dimerization activity"/>
    <property type="evidence" value="ECO:0007669"/>
    <property type="project" value="InterPro"/>
</dbReference>
<protein>
    <recommendedName>
        <fullName evidence="3">Spo0E family sporulation regulatory protein-aspartic acid phosphatase</fullName>
    </recommendedName>
</protein>
<keyword evidence="2" id="KW-1185">Reference proteome</keyword>
<dbReference type="SUPFAM" id="SSF140500">
    <property type="entry name" value="BAS1536-like"/>
    <property type="match status" value="1"/>
</dbReference>
<dbReference type="Pfam" id="PF09388">
    <property type="entry name" value="SpoOE-like"/>
    <property type="match status" value="1"/>
</dbReference>
<comment type="caution">
    <text evidence="1">The sequence shown here is derived from an EMBL/GenBank/DDBJ whole genome shotgun (WGS) entry which is preliminary data.</text>
</comment>
<dbReference type="InterPro" id="IPR036638">
    <property type="entry name" value="HLH_DNA-bd_sf"/>
</dbReference>
<evidence type="ECO:0000313" key="2">
    <source>
        <dbReference type="Proteomes" id="UP000216498"/>
    </source>
</evidence>
<reference evidence="1 2" key="1">
    <citation type="submission" date="2017-08" db="EMBL/GenBank/DDBJ databases">
        <title>Virgibacillus indicus sp. nov. and Virgibacillus profoundi sp. nov, two moderately halophilic bacteria isolated from marine sediment by using the Microfluidic Streak Plate.</title>
        <authorList>
            <person name="Xu B."/>
            <person name="Hu B."/>
            <person name="Wang J."/>
            <person name="Zhu Y."/>
            <person name="Huang L."/>
            <person name="Du W."/>
            <person name="Huang Y."/>
        </authorList>
    </citation>
    <scope>NUCLEOTIDE SEQUENCE [LARGE SCALE GENOMIC DNA]</scope>
    <source>
        <strain evidence="1 2">IO3-P2-C2</strain>
    </source>
</reference>
<evidence type="ECO:0008006" key="3">
    <source>
        <dbReference type="Google" id="ProtNLM"/>
    </source>
</evidence>
<evidence type="ECO:0000313" key="1">
    <source>
        <dbReference type="EMBL" id="OZU89421.1"/>
    </source>
</evidence>
<accession>A0A265NC80</accession>
<dbReference type="Proteomes" id="UP000216498">
    <property type="component" value="Unassembled WGS sequence"/>
</dbReference>
<dbReference type="RefSeq" id="WP_094884954.1">
    <property type="nucleotide sequence ID" value="NZ_NPMS01000002.1"/>
</dbReference>
<dbReference type="AlphaFoldDB" id="A0A265NC80"/>
<gene>
    <name evidence="1" type="ORF">CIL03_06835</name>
</gene>
<proteinExistence type="predicted"/>
<dbReference type="InterPro" id="IPR037208">
    <property type="entry name" value="Spo0E-like_sf"/>
</dbReference>
<dbReference type="EMBL" id="NPMS01000002">
    <property type="protein sequence ID" value="OZU89421.1"/>
    <property type="molecule type" value="Genomic_DNA"/>
</dbReference>
<sequence>MASRTSLEIQIEQLRKKMYKAYEANESYDYIIKISQELDTLLNKLDNLEKPYQSIWK</sequence>